<evidence type="ECO:0000313" key="8">
    <source>
        <dbReference type="Proteomes" id="UP000027946"/>
    </source>
</evidence>
<comment type="subcellular location">
    <subcellularLocation>
        <location evidence="1 6">Membrane</location>
        <topology evidence="1 6">Multi-pass membrane protein</topology>
    </subcellularLocation>
</comment>
<evidence type="ECO:0000256" key="6">
    <source>
        <dbReference type="RuleBase" id="RU365102"/>
    </source>
</evidence>
<dbReference type="GO" id="GO:0046873">
    <property type="term" value="F:metal ion transmembrane transporter activity"/>
    <property type="evidence" value="ECO:0007669"/>
    <property type="project" value="InterPro"/>
</dbReference>
<dbReference type="STRING" id="1121324.CLIT_2c00960"/>
<dbReference type="GO" id="GO:0016020">
    <property type="term" value="C:membrane"/>
    <property type="evidence" value="ECO:0007669"/>
    <property type="project" value="UniProtKB-SubCell"/>
</dbReference>
<keyword evidence="5 6" id="KW-0472">Membrane</keyword>
<gene>
    <name evidence="7" type="ORF">CLIT_2c00960</name>
</gene>
<dbReference type="AlphaFoldDB" id="A0A069RK25"/>
<organism evidence="7 8">
    <name type="scientific">Peptoclostridium litorale DSM 5388</name>
    <dbReference type="NCBI Taxonomy" id="1121324"/>
    <lineage>
        <taxon>Bacteria</taxon>
        <taxon>Bacillati</taxon>
        <taxon>Bacillota</taxon>
        <taxon>Clostridia</taxon>
        <taxon>Peptostreptococcales</taxon>
        <taxon>Peptoclostridiaceae</taxon>
        <taxon>Peptoclostridium</taxon>
    </lineage>
</organism>
<dbReference type="InterPro" id="IPR001727">
    <property type="entry name" value="GDT1-like"/>
</dbReference>
<dbReference type="Pfam" id="PF01169">
    <property type="entry name" value="GDT1"/>
    <property type="match status" value="2"/>
</dbReference>
<evidence type="ECO:0000256" key="1">
    <source>
        <dbReference type="ARBA" id="ARBA00004141"/>
    </source>
</evidence>
<accession>A0A069RK25</accession>
<reference evidence="7 8" key="1">
    <citation type="submission" date="2014-03" db="EMBL/GenBank/DDBJ databases">
        <title>Genome sequence of Clostridium litorale W6, DSM 5388.</title>
        <authorList>
            <person name="Poehlein A."/>
            <person name="Jagirdar A."/>
            <person name="Khonsari B."/>
            <person name="Chibani C.M."/>
            <person name="Gutierrez Gutierrez D.A."/>
            <person name="Davydova E."/>
            <person name="Alghaithi H.S."/>
            <person name="Nair K.P."/>
            <person name="Dhamotharan K."/>
            <person name="Chandran L."/>
            <person name="G W."/>
            <person name="Daniel R."/>
        </authorList>
    </citation>
    <scope>NUCLEOTIDE SEQUENCE [LARGE SCALE GENOMIC DNA]</scope>
    <source>
        <strain evidence="7 8">W6</strain>
    </source>
</reference>
<dbReference type="eggNOG" id="COG2119">
    <property type="taxonomic scope" value="Bacteria"/>
</dbReference>
<evidence type="ECO:0000256" key="5">
    <source>
        <dbReference type="ARBA" id="ARBA00023136"/>
    </source>
</evidence>
<feature type="transmembrane region" description="Helical" evidence="6">
    <location>
        <begin position="65"/>
        <end position="84"/>
    </location>
</feature>
<dbReference type="EMBL" id="JJMM01000002">
    <property type="protein sequence ID" value="KDR96490.1"/>
    <property type="molecule type" value="Genomic_DNA"/>
</dbReference>
<dbReference type="Proteomes" id="UP000027946">
    <property type="component" value="Unassembled WGS sequence"/>
</dbReference>
<feature type="transmembrane region" description="Helical" evidence="6">
    <location>
        <begin position="37"/>
        <end position="58"/>
    </location>
</feature>
<evidence type="ECO:0000256" key="3">
    <source>
        <dbReference type="ARBA" id="ARBA00022692"/>
    </source>
</evidence>
<keyword evidence="4 6" id="KW-1133">Transmembrane helix</keyword>
<feature type="transmembrane region" description="Helical" evidence="6">
    <location>
        <begin position="190"/>
        <end position="210"/>
    </location>
</feature>
<keyword evidence="8" id="KW-1185">Reference proteome</keyword>
<dbReference type="PANTHER" id="PTHR12608">
    <property type="entry name" value="TRANSMEMBRANE PROTEIN HTP-1 RELATED"/>
    <property type="match status" value="1"/>
</dbReference>
<dbReference type="RefSeq" id="WP_052635833.1">
    <property type="nucleotide sequence ID" value="NZ_FSRH01000001.1"/>
</dbReference>
<evidence type="ECO:0000313" key="7">
    <source>
        <dbReference type="EMBL" id="KDR96490.1"/>
    </source>
</evidence>
<sequence length="347" mass="38108">MFGEFIKSLILIIMAEMGDKTQILAMAFATKYNVKKVLMGIFIGSFLNHGLAVIFGSYVSKFMPIGIVQTIAGILFIGFALWTLRATEDEEEEGASEKYGPVATVATAFFIGELGDKTQLAAITLASDAVFPIFILMGTVTGMVITGGFGIIIGSRLGKKVPETTIKVASACIFMIFGIAKLYTAVPRQYLTGTNLAAFMGALAILIFWASKPLIAMKKAGKVSLFREKSQELYNYYHNIHEKVETICLGSGRCGKCEGDKCIIGYTKLLIKSIDDENAENLVADLDVFEKSLEKDFDREEVEKALDLTVDFLENSPHEKGNGKESEVESVNRIREVLEKLLNKKSL</sequence>
<proteinExistence type="inferred from homology"/>
<keyword evidence="3 6" id="KW-0812">Transmembrane</keyword>
<feature type="transmembrane region" description="Helical" evidence="6">
    <location>
        <begin position="129"/>
        <end position="153"/>
    </location>
</feature>
<evidence type="ECO:0000256" key="2">
    <source>
        <dbReference type="ARBA" id="ARBA00009190"/>
    </source>
</evidence>
<dbReference type="OrthoDB" id="9801356at2"/>
<evidence type="ECO:0000256" key="4">
    <source>
        <dbReference type="ARBA" id="ARBA00022989"/>
    </source>
</evidence>
<name>A0A069RK25_PEPLI</name>
<dbReference type="PANTHER" id="PTHR12608:SF1">
    <property type="entry name" value="TRANSMEMBRANE PROTEIN 165"/>
    <property type="match status" value="1"/>
</dbReference>
<comment type="caution">
    <text evidence="7">The sequence shown here is derived from an EMBL/GenBank/DDBJ whole genome shotgun (WGS) entry which is preliminary data.</text>
</comment>
<protein>
    <recommendedName>
        <fullName evidence="6">GDT1 family protein</fullName>
    </recommendedName>
</protein>
<comment type="similarity">
    <text evidence="2 6">Belongs to the GDT1 family.</text>
</comment>
<feature type="transmembrane region" description="Helical" evidence="6">
    <location>
        <begin position="165"/>
        <end position="184"/>
    </location>
</feature>